<dbReference type="EMBL" id="JBHSFQ010000016">
    <property type="protein sequence ID" value="MFC4563627.1"/>
    <property type="molecule type" value="Genomic_DNA"/>
</dbReference>
<evidence type="ECO:0000313" key="5">
    <source>
        <dbReference type="EMBL" id="MFC4563627.1"/>
    </source>
</evidence>
<accession>A0ABV9DY16</accession>
<dbReference type="PANTHER" id="PTHR42788:SF19">
    <property type="entry name" value="ALIPHATIC SULFONATES IMPORT ATP-BINDING PROTEIN SSUB 2"/>
    <property type="match status" value="1"/>
</dbReference>
<keyword evidence="3 5" id="KW-0067">ATP-binding</keyword>
<comment type="caution">
    <text evidence="5">The sequence shown here is derived from an EMBL/GenBank/DDBJ whole genome shotgun (WGS) entry which is preliminary data.</text>
</comment>
<dbReference type="GO" id="GO:0005524">
    <property type="term" value="F:ATP binding"/>
    <property type="evidence" value="ECO:0007669"/>
    <property type="project" value="UniProtKB-KW"/>
</dbReference>
<gene>
    <name evidence="5" type="ORF">ACFO4E_17310</name>
</gene>
<evidence type="ECO:0000259" key="4">
    <source>
        <dbReference type="PROSITE" id="PS50893"/>
    </source>
</evidence>
<evidence type="ECO:0000256" key="3">
    <source>
        <dbReference type="ARBA" id="ARBA00022840"/>
    </source>
</evidence>
<name>A0ABV9DY16_9ACTN</name>
<dbReference type="PANTHER" id="PTHR42788">
    <property type="entry name" value="TAURINE IMPORT ATP-BINDING PROTEIN-RELATED"/>
    <property type="match status" value="1"/>
</dbReference>
<keyword evidence="2" id="KW-0547">Nucleotide-binding</keyword>
<dbReference type="InterPro" id="IPR003439">
    <property type="entry name" value="ABC_transporter-like_ATP-bd"/>
</dbReference>
<organism evidence="5 6">
    <name type="scientific">Nocardiopsis mangrovi</name>
    <dbReference type="NCBI Taxonomy" id="1179818"/>
    <lineage>
        <taxon>Bacteria</taxon>
        <taxon>Bacillati</taxon>
        <taxon>Actinomycetota</taxon>
        <taxon>Actinomycetes</taxon>
        <taxon>Streptosporangiales</taxon>
        <taxon>Nocardiopsidaceae</taxon>
        <taxon>Nocardiopsis</taxon>
    </lineage>
</organism>
<evidence type="ECO:0000256" key="1">
    <source>
        <dbReference type="ARBA" id="ARBA00022448"/>
    </source>
</evidence>
<dbReference type="Gene3D" id="3.40.50.300">
    <property type="entry name" value="P-loop containing nucleotide triphosphate hydrolases"/>
    <property type="match status" value="1"/>
</dbReference>
<evidence type="ECO:0000256" key="2">
    <source>
        <dbReference type="ARBA" id="ARBA00022741"/>
    </source>
</evidence>
<dbReference type="InterPro" id="IPR003593">
    <property type="entry name" value="AAA+_ATPase"/>
</dbReference>
<dbReference type="InterPro" id="IPR017871">
    <property type="entry name" value="ABC_transporter-like_CS"/>
</dbReference>
<dbReference type="InterPro" id="IPR050166">
    <property type="entry name" value="ABC_transporter_ATP-bind"/>
</dbReference>
<keyword evidence="1" id="KW-0813">Transport</keyword>
<reference evidence="6" key="1">
    <citation type="journal article" date="2019" name="Int. J. Syst. Evol. Microbiol.">
        <title>The Global Catalogue of Microorganisms (GCM) 10K type strain sequencing project: providing services to taxonomists for standard genome sequencing and annotation.</title>
        <authorList>
            <consortium name="The Broad Institute Genomics Platform"/>
            <consortium name="The Broad Institute Genome Sequencing Center for Infectious Disease"/>
            <person name="Wu L."/>
            <person name="Ma J."/>
        </authorList>
    </citation>
    <scope>NUCLEOTIDE SEQUENCE [LARGE SCALE GENOMIC DNA]</scope>
    <source>
        <strain evidence="6">XZYJ18</strain>
    </source>
</reference>
<dbReference type="PROSITE" id="PS50893">
    <property type="entry name" value="ABC_TRANSPORTER_2"/>
    <property type="match status" value="1"/>
</dbReference>
<evidence type="ECO:0000313" key="6">
    <source>
        <dbReference type="Proteomes" id="UP001595923"/>
    </source>
</evidence>
<dbReference type="PROSITE" id="PS00211">
    <property type="entry name" value="ABC_TRANSPORTER_1"/>
    <property type="match status" value="1"/>
</dbReference>
<keyword evidence="6" id="KW-1185">Reference proteome</keyword>
<dbReference type="Pfam" id="PF00005">
    <property type="entry name" value="ABC_tran"/>
    <property type="match status" value="1"/>
</dbReference>
<proteinExistence type="predicted"/>
<dbReference type="SUPFAM" id="SSF52540">
    <property type="entry name" value="P-loop containing nucleoside triphosphate hydrolases"/>
    <property type="match status" value="1"/>
</dbReference>
<dbReference type="RefSeq" id="WP_378576081.1">
    <property type="nucleotide sequence ID" value="NZ_JBHSFQ010000016.1"/>
</dbReference>
<feature type="domain" description="ABC transporter" evidence="4">
    <location>
        <begin position="18"/>
        <end position="253"/>
    </location>
</feature>
<sequence length="264" mass="27573">MSGEGVNDPGGARAGGAVVLDTVAKTFPGTRSAPEQRVLEDFSLTVAHGELVAVVGASGTGKTTLLHLVAGLESPDRGSVRAGPPAGDGADSGAGPGARLGVVFQQPRLLDWLPVRTNVELALKAAGSPPAHALPALDAVGLADYADQYPSMLSGGQRQRAAVARAFAVDPDIVLLDEPFSALDELTGRRLRLLLQDLWSRASRAGLLVTHSPTEAVFLADRVIVLAGRPARIAAEHRVDLPRPRSPEDPALFDLHRRVVADLL</sequence>
<protein>
    <submittedName>
        <fullName evidence="5">ABC transporter ATP-binding protein</fullName>
    </submittedName>
</protein>
<dbReference type="InterPro" id="IPR027417">
    <property type="entry name" value="P-loop_NTPase"/>
</dbReference>
<dbReference type="SMART" id="SM00382">
    <property type="entry name" value="AAA"/>
    <property type="match status" value="1"/>
</dbReference>
<dbReference type="Proteomes" id="UP001595923">
    <property type="component" value="Unassembled WGS sequence"/>
</dbReference>